<dbReference type="Pfam" id="PF00069">
    <property type="entry name" value="Pkinase"/>
    <property type="match status" value="1"/>
</dbReference>
<protein>
    <recommendedName>
        <fullName evidence="5">Protein kinase domain-containing protein</fullName>
    </recommendedName>
</protein>
<keyword evidence="1 3" id="KW-0547">Nucleotide-binding</keyword>
<dbReference type="CDD" id="cd14003">
    <property type="entry name" value="STKc_AMPK-like"/>
    <property type="match status" value="1"/>
</dbReference>
<reference evidence="6 7" key="1">
    <citation type="journal article" date="2024" name="Nat. Commun.">
        <title>Phylogenomics reveals the evolutionary origins of lichenization in chlorophyte algae.</title>
        <authorList>
            <person name="Puginier C."/>
            <person name="Libourel C."/>
            <person name="Otte J."/>
            <person name="Skaloud P."/>
            <person name="Haon M."/>
            <person name="Grisel S."/>
            <person name="Petersen M."/>
            <person name="Berrin J.G."/>
            <person name="Delaux P.M."/>
            <person name="Dal Grande F."/>
            <person name="Keller J."/>
        </authorList>
    </citation>
    <scope>NUCLEOTIDE SEQUENCE [LARGE SCALE GENOMIC DNA]</scope>
    <source>
        <strain evidence="6 7">SAG 2145</strain>
    </source>
</reference>
<dbReference type="InterPro" id="IPR017441">
    <property type="entry name" value="Protein_kinase_ATP_BS"/>
</dbReference>
<feature type="compositionally biased region" description="Basic and acidic residues" evidence="4">
    <location>
        <begin position="401"/>
        <end position="413"/>
    </location>
</feature>
<gene>
    <name evidence="6" type="ORF">WJX74_009977</name>
</gene>
<comment type="caution">
    <text evidence="6">The sequence shown here is derived from an EMBL/GenBank/DDBJ whole genome shotgun (WGS) entry which is preliminary data.</text>
</comment>
<feature type="domain" description="Protein kinase" evidence="5">
    <location>
        <begin position="103"/>
        <end position="368"/>
    </location>
</feature>
<evidence type="ECO:0000256" key="4">
    <source>
        <dbReference type="SAM" id="MobiDB-lite"/>
    </source>
</evidence>
<dbReference type="EMBL" id="JALJOS010000007">
    <property type="protein sequence ID" value="KAK9836870.1"/>
    <property type="molecule type" value="Genomic_DNA"/>
</dbReference>
<feature type="region of interest" description="Disordered" evidence="4">
    <location>
        <begin position="379"/>
        <end position="420"/>
    </location>
</feature>
<dbReference type="PROSITE" id="PS00107">
    <property type="entry name" value="PROTEIN_KINASE_ATP"/>
    <property type="match status" value="1"/>
</dbReference>
<dbReference type="GO" id="GO:0004674">
    <property type="term" value="F:protein serine/threonine kinase activity"/>
    <property type="evidence" value="ECO:0007669"/>
    <property type="project" value="TreeGrafter"/>
</dbReference>
<evidence type="ECO:0000256" key="3">
    <source>
        <dbReference type="PROSITE-ProRule" id="PRU10141"/>
    </source>
</evidence>
<dbReference type="GO" id="GO:0035556">
    <property type="term" value="P:intracellular signal transduction"/>
    <property type="evidence" value="ECO:0007669"/>
    <property type="project" value="TreeGrafter"/>
</dbReference>
<keyword evidence="2 3" id="KW-0067">ATP-binding</keyword>
<dbReference type="PROSITE" id="PS50011">
    <property type="entry name" value="PROTEIN_KINASE_DOM"/>
    <property type="match status" value="1"/>
</dbReference>
<feature type="region of interest" description="Disordered" evidence="4">
    <location>
        <begin position="1"/>
        <end position="66"/>
    </location>
</feature>
<dbReference type="PANTHER" id="PTHR24346">
    <property type="entry name" value="MAP/MICROTUBULE AFFINITY-REGULATING KINASE"/>
    <property type="match status" value="1"/>
</dbReference>
<dbReference type="AlphaFoldDB" id="A0AAW1RT96"/>
<dbReference type="FunFam" id="1.10.510.10:FF:000571">
    <property type="entry name" value="Maternal embryonic leucine zipper kinase"/>
    <property type="match status" value="1"/>
</dbReference>
<evidence type="ECO:0000256" key="1">
    <source>
        <dbReference type="ARBA" id="ARBA00022741"/>
    </source>
</evidence>
<dbReference type="PANTHER" id="PTHR24346:SF92">
    <property type="entry name" value="SNF1-RELATED PROTEIN KINASE 2.6"/>
    <property type="match status" value="1"/>
</dbReference>
<dbReference type="InterPro" id="IPR000719">
    <property type="entry name" value="Prot_kinase_dom"/>
</dbReference>
<feature type="compositionally biased region" description="Polar residues" evidence="4">
    <location>
        <begin position="49"/>
        <end position="65"/>
    </location>
</feature>
<name>A0AAW1RT96_9CHLO</name>
<evidence type="ECO:0000259" key="5">
    <source>
        <dbReference type="PROSITE" id="PS50011"/>
    </source>
</evidence>
<dbReference type="GO" id="GO:0005737">
    <property type="term" value="C:cytoplasm"/>
    <property type="evidence" value="ECO:0007669"/>
    <property type="project" value="TreeGrafter"/>
</dbReference>
<sequence length="420" mass="47184">MGCCGSTPRNKETEISRDPLPSPQKAYAPANPQNSVPDQHAGSVHLDKTQSAQALSSAPISSSNADFRLSPSKSLPFDILLRNPNGEVVPRDASCQVQGAPVYRLIRKIGEGGFAEIYLAENLERERREKVAIKFMERGRDITHVRREIINHSNLSHPQVVQFKEVFIMPSLVGLVMEFIPGGDLFHYLKNHGRLSEDQARWVFQQLTVAVNYCHRHNVINRDLKPENTLVLEGGRPQGKPLIKICDFGYSKNAEVQSMLMSKVGTPGYIAPEVLRDGMSHGAPVDYWSLGCILYVMLFGRYPFLDQADMRDQSTQFTRTIHKIMRAEYEFPSVPVISKECRHLIQRLLMVDPAQRATLQDLLADPWFTKDLPPLAFPPEGSLPANGKAPSKRSSYQTPDEINRILDQAERRGPPTASMF</sequence>
<keyword evidence="7" id="KW-1185">Reference proteome</keyword>
<dbReference type="SMART" id="SM00220">
    <property type="entry name" value="S_TKc"/>
    <property type="match status" value="1"/>
</dbReference>
<dbReference type="InterPro" id="IPR011009">
    <property type="entry name" value="Kinase-like_dom_sf"/>
</dbReference>
<evidence type="ECO:0000256" key="2">
    <source>
        <dbReference type="ARBA" id="ARBA00022840"/>
    </source>
</evidence>
<organism evidence="6 7">
    <name type="scientific">Apatococcus lobatus</name>
    <dbReference type="NCBI Taxonomy" id="904363"/>
    <lineage>
        <taxon>Eukaryota</taxon>
        <taxon>Viridiplantae</taxon>
        <taxon>Chlorophyta</taxon>
        <taxon>core chlorophytes</taxon>
        <taxon>Trebouxiophyceae</taxon>
        <taxon>Chlorellales</taxon>
        <taxon>Chlorellaceae</taxon>
        <taxon>Apatococcus</taxon>
    </lineage>
</organism>
<accession>A0AAW1RT96</accession>
<feature type="binding site" evidence="3">
    <location>
        <position position="134"/>
    </location>
    <ligand>
        <name>ATP</name>
        <dbReference type="ChEBI" id="CHEBI:30616"/>
    </ligand>
</feature>
<proteinExistence type="predicted"/>
<dbReference type="SUPFAM" id="SSF56112">
    <property type="entry name" value="Protein kinase-like (PK-like)"/>
    <property type="match status" value="1"/>
</dbReference>
<dbReference type="Gene3D" id="1.10.510.10">
    <property type="entry name" value="Transferase(Phosphotransferase) domain 1"/>
    <property type="match status" value="1"/>
</dbReference>
<evidence type="ECO:0000313" key="6">
    <source>
        <dbReference type="EMBL" id="KAK9836870.1"/>
    </source>
</evidence>
<dbReference type="Proteomes" id="UP001438707">
    <property type="component" value="Unassembled WGS sequence"/>
</dbReference>
<evidence type="ECO:0000313" key="7">
    <source>
        <dbReference type="Proteomes" id="UP001438707"/>
    </source>
</evidence>
<dbReference type="GO" id="GO:0005524">
    <property type="term" value="F:ATP binding"/>
    <property type="evidence" value="ECO:0007669"/>
    <property type="project" value="UniProtKB-UniRule"/>
</dbReference>